<dbReference type="InterPro" id="IPR018247">
    <property type="entry name" value="EF_Hand_1_Ca_BS"/>
</dbReference>
<sequence>MAYPGYGAPNAEAPQMTADPLWPYYSRCAGQDGQIDVTELHRALAAANLDGTMDFSEEACRKFIAMLDRDYSGKMGFSEFKELWNAVNSWRKSFSKFDRNRSGTIDASELKSALQELGYSLPDNLITLAIRKFNMKGKSTFPFSDFVSCVLSLRALTDQFRSRDTARNGTAEFNYDDFIQVLMSS</sequence>
<dbReference type="SUPFAM" id="SSF47473">
    <property type="entry name" value="EF-hand"/>
    <property type="match status" value="1"/>
</dbReference>
<dbReference type="PANTHER" id="PTHR46735:SF6">
    <property type="entry name" value="EF-HAND DOMAIN-CONTAINING PROTEIN"/>
    <property type="match status" value="1"/>
</dbReference>
<keyword evidence="5" id="KW-0677">Repeat</keyword>
<evidence type="ECO:0000256" key="4">
    <source>
        <dbReference type="ARBA" id="ARBA00022723"/>
    </source>
</evidence>
<evidence type="ECO:0000256" key="7">
    <source>
        <dbReference type="ARBA" id="ARBA00023136"/>
    </source>
</evidence>
<dbReference type="Pfam" id="PF13499">
    <property type="entry name" value="EF-hand_7"/>
    <property type="match status" value="2"/>
</dbReference>
<keyword evidence="10" id="KW-1185">Reference proteome</keyword>
<dbReference type="EMBL" id="CAWYQH010000090">
    <property type="protein sequence ID" value="CAK8682089.1"/>
    <property type="molecule type" value="Genomic_DNA"/>
</dbReference>
<protein>
    <recommendedName>
        <fullName evidence="8">EF-hand domain-containing protein</fullName>
    </recommendedName>
</protein>
<keyword evidence="4" id="KW-0479">Metal-binding</keyword>
<accession>A0ABP0FR13</accession>
<dbReference type="InterPro" id="IPR002048">
    <property type="entry name" value="EF_hand_dom"/>
</dbReference>
<evidence type="ECO:0000259" key="8">
    <source>
        <dbReference type="PROSITE" id="PS50222"/>
    </source>
</evidence>
<reference evidence="9 10" key="1">
    <citation type="submission" date="2024-02" db="EMBL/GenBank/DDBJ databases">
        <authorList>
            <person name="Daric V."/>
            <person name="Darras S."/>
        </authorList>
    </citation>
    <scope>NUCLEOTIDE SEQUENCE [LARGE SCALE GENOMIC DNA]</scope>
</reference>
<dbReference type="PROSITE" id="PS00018">
    <property type="entry name" value="EF_HAND_1"/>
    <property type="match status" value="1"/>
</dbReference>
<dbReference type="InterPro" id="IPR011992">
    <property type="entry name" value="EF-hand-dom_pair"/>
</dbReference>
<comment type="caution">
    <text evidence="9">The sequence shown here is derived from an EMBL/GenBank/DDBJ whole genome shotgun (WGS) entry which is preliminary data.</text>
</comment>
<feature type="domain" description="EF-hand" evidence="8">
    <location>
        <begin position="85"/>
        <end position="120"/>
    </location>
</feature>
<proteinExistence type="predicted"/>
<dbReference type="Proteomes" id="UP001642483">
    <property type="component" value="Unassembled WGS sequence"/>
</dbReference>
<evidence type="ECO:0000313" key="10">
    <source>
        <dbReference type="Proteomes" id="UP001642483"/>
    </source>
</evidence>
<keyword evidence="6" id="KW-0106">Calcium</keyword>
<keyword evidence="7" id="KW-0472">Membrane</keyword>
<gene>
    <name evidence="9" type="ORF">CVLEPA_LOCUS12300</name>
</gene>
<organism evidence="9 10">
    <name type="scientific">Clavelina lepadiformis</name>
    <name type="common">Light-bulb sea squirt</name>
    <name type="synonym">Ascidia lepadiformis</name>
    <dbReference type="NCBI Taxonomy" id="159417"/>
    <lineage>
        <taxon>Eukaryota</taxon>
        <taxon>Metazoa</taxon>
        <taxon>Chordata</taxon>
        <taxon>Tunicata</taxon>
        <taxon>Ascidiacea</taxon>
        <taxon>Aplousobranchia</taxon>
        <taxon>Clavelinidae</taxon>
        <taxon>Clavelina</taxon>
    </lineage>
</organism>
<comment type="subcellular location">
    <subcellularLocation>
        <location evidence="2">Cytoplasm</location>
    </subcellularLocation>
    <subcellularLocation>
        <location evidence="1">Endomembrane system</location>
    </subcellularLocation>
</comment>
<keyword evidence="3" id="KW-0963">Cytoplasm</keyword>
<dbReference type="PROSITE" id="PS50222">
    <property type="entry name" value="EF_HAND_2"/>
    <property type="match status" value="1"/>
</dbReference>
<dbReference type="Gene3D" id="6.10.140.900">
    <property type="match status" value="1"/>
</dbReference>
<dbReference type="PANTHER" id="PTHR46735">
    <property type="entry name" value="CALPAIN, SMALL SUBUNIT 1 A-RELATED"/>
    <property type="match status" value="1"/>
</dbReference>
<evidence type="ECO:0000256" key="2">
    <source>
        <dbReference type="ARBA" id="ARBA00004496"/>
    </source>
</evidence>
<evidence type="ECO:0000256" key="3">
    <source>
        <dbReference type="ARBA" id="ARBA00022490"/>
    </source>
</evidence>
<evidence type="ECO:0000256" key="5">
    <source>
        <dbReference type="ARBA" id="ARBA00022737"/>
    </source>
</evidence>
<name>A0ABP0FR13_CLALP</name>
<dbReference type="Gene3D" id="1.10.238.10">
    <property type="entry name" value="EF-hand"/>
    <property type="match status" value="1"/>
</dbReference>
<dbReference type="SMART" id="SM00054">
    <property type="entry name" value="EFh"/>
    <property type="match status" value="2"/>
</dbReference>
<evidence type="ECO:0000256" key="1">
    <source>
        <dbReference type="ARBA" id="ARBA00004308"/>
    </source>
</evidence>
<evidence type="ECO:0000313" key="9">
    <source>
        <dbReference type="EMBL" id="CAK8682089.1"/>
    </source>
</evidence>
<evidence type="ECO:0000256" key="6">
    <source>
        <dbReference type="ARBA" id="ARBA00022837"/>
    </source>
</evidence>